<dbReference type="EMBL" id="FMAC01000005">
    <property type="protein sequence ID" value="SCB24595.1"/>
    <property type="molecule type" value="Genomic_DNA"/>
</dbReference>
<reference evidence="2" key="1">
    <citation type="submission" date="2016-08" db="EMBL/GenBank/DDBJ databases">
        <authorList>
            <person name="Varghese N."/>
            <person name="Submissions Spin"/>
        </authorList>
    </citation>
    <scope>NUCLEOTIDE SEQUENCE [LARGE SCALE GENOMIC DNA]</scope>
    <source>
        <strain evidence="2">CCBAU 57015</strain>
    </source>
</reference>
<sequence length="54" mass="6308">MGGRCRWTDGIARFQSLSCDAVYMIHRLTNRNSCIFVMVVWHVEIAFMRGRRCG</sequence>
<protein>
    <submittedName>
        <fullName evidence="1">Uncharacterized protein</fullName>
    </submittedName>
</protein>
<gene>
    <name evidence="1" type="ORF">GA0061100_105102</name>
</gene>
<name>A0A1C3VAB0_9HYPH</name>
<proteinExistence type="predicted"/>
<organism evidence="1 2">
    <name type="scientific">Rhizobium hainanense</name>
    <dbReference type="NCBI Taxonomy" id="52131"/>
    <lineage>
        <taxon>Bacteria</taxon>
        <taxon>Pseudomonadati</taxon>
        <taxon>Pseudomonadota</taxon>
        <taxon>Alphaproteobacteria</taxon>
        <taxon>Hyphomicrobiales</taxon>
        <taxon>Rhizobiaceae</taxon>
        <taxon>Rhizobium/Agrobacterium group</taxon>
        <taxon>Rhizobium</taxon>
    </lineage>
</organism>
<accession>A0A1C3VAB0</accession>
<dbReference type="Proteomes" id="UP000186228">
    <property type="component" value="Unassembled WGS sequence"/>
</dbReference>
<dbReference type="STRING" id="52131.GA0061100_105102"/>
<dbReference type="AlphaFoldDB" id="A0A1C3VAB0"/>
<evidence type="ECO:0000313" key="2">
    <source>
        <dbReference type="Proteomes" id="UP000186228"/>
    </source>
</evidence>
<keyword evidence="2" id="KW-1185">Reference proteome</keyword>
<evidence type="ECO:0000313" key="1">
    <source>
        <dbReference type="EMBL" id="SCB24595.1"/>
    </source>
</evidence>